<keyword evidence="2" id="KW-0813">Transport</keyword>
<dbReference type="RefSeq" id="YP_009476627.1">
    <property type="nucleotide sequence ID" value="NC_037451.1"/>
</dbReference>
<protein>
    <submittedName>
        <fullName evidence="9">TatA</fullName>
    </submittedName>
</protein>
<organism evidence="9">
    <name type="scientific">Chroomonas placoidea</name>
    <dbReference type="NCBI Taxonomy" id="173977"/>
    <lineage>
        <taxon>Eukaryota</taxon>
        <taxon>Cryptophyceae</taxon>
        <taxon>Pyrenomonadales</taxon>
        <taxon>Chroomonadaceae</taxon>
        <taxon>Chroomonas</taxon>
    </lineage>
</organism>
<feature type="transmembrane region" description="Helical" evidence="8">
    <location>
        <begin position="6"/>
        <end position="26"/>
    </location>
</feature>
<evidence type="ECO:0000256" key="6">
    <source>
        <dbReference type="ARBA" id="ARBA00023010"/>
    </source>
</evidence>
<dbReference type="Gene3D" id="1.20.5.3310">
    <property type="match status" value="1"/>
</dbReference>
<keyword evidence="6" id="KW-0811">Translocation</keyword>
<keyword evidence="7 8" id="KW-0472">Membrane</keyword>
<keyword evidence="3 8" id="KW-0812">Transmembrane</keyword>
<proteinExistence type="predicted"/>
<keyword evidence="5 8" id="KW-1133">Transmembrane helix</keyword>
<accession>A0A2P1G841</accession>
<evidence type="ECO:0000256" key="7">
    <source>
        <dbReference type="ARBA" id="ARBA00023136"/>
    </source>
</evidence>
<evidence type="ECO:0000256" key="3">
    <source>
        <dbReference type="ARBA" id="ARBA00022692"/>
    </source>
</evidence>
<evidence type="ECO:0000256" key="5">
    <source>
        <dbReference type="ARBA" id="ARBA00022989"/>
    </source>
</evidence>
<evidence type="ECO:0000256" key="2">
    <source>
        <dbReference type="ARBA" id="ARBA00022448"/>
    </source>
</evidence>
<name>A0A2P1G841_9CRYP</name>
<keyword evidence="4" id="KW-0653">Protein transport</keyword>
<dbReference type="InterPro" id="IPR003369">
    <property type="entry name" value="TatA/B/E"/>
</dbReference>
<sequence length="46" mass="5244">MTIGFGQILVILLVIFLLFGNLSVILKDLAESIKIFQKFFKDKSKN</sequence>
<evidence type="ECO:0000256" key="8">
    <source>
        <dbReference type="SAM" id="Phobius"/>
    </source>
</evidence>
<evidence type="ECO:0000313" key="9">
    <source>
        <dbReference type="EMBL" id="AVM81120.1"/>
    </source>
</evidence>
<evidence type="ECO:0000256" key="1">
    <source>
        <dbReference type="ARBA" id="ARBA00004167"/>
    </source>
</evidence>
<dbReference type="Pfam" id="PF02416">
    <property type="entry name" value="TatA_B_E"/>
    <property type="match status" value="1"/>
</dbReference>
<dbReference type="AlphaFoldDB" id="A0A2P1G841"/>
<dbReference type="EMBL" id="MG680941">
    <property type="protein sequence ID" value="AVM81120.1"/>
    <property type="molecule type" value="Genomic_DNA"/>
</dbReference>
<dbReference type="GeneID" id="36496251"/>
<keyword evidence="9" id="KW-0496">Mitochondrion</keyword>
<geneLocation type="mitochondrion" evidence="9"/>
<reference evidence="9" key="1">
    <citation type="journal article" date="2018" name="BMC Genomics">
        <title>Comparative mitochondrial genomics of cryptophyte algae: gene shuffling and dynamic mobile genetic elements.</title>
        <authorList>
            <person name="Kim J.I."/>
            <person name="Yoon H.S."/>
            <person name="Yi G."/>
            <person name="Shin W."/>
            <person name="Archibald J.M."/>
        </authorList>
    </citation>
    <scope>NUCLEOTIDE SEQUENCE</scope>
    <source>
        <strain evidence="9">CCAP978/8</strain>
    </source>
</reference>
<comment type="subcellular location">
    <subcellularLocation>
        <location evidence="1">Membrane</location>
        <topology evidence="1">Single-pass membrane protein</topology>
    </subcellularLocation>
</comment>
<evidence type="ECO:0000256" key="4">
    <source>
        <dbReference type="ARBA" id="ARBA00022927"/>
    </source>
</evidence>
<gene>
    <name evidence="9" type="primary">tatA</name>
    <name evidence="9" type="ORF">CplaMt_p041</name>
</gene>